<dbReference type="PANTHER" id="PTHR34406:SF1">
    <property type="entry name" value="PROTEIN YCEI"/>
    <property type="match status" value="1"/>
</dbReference>
<dbReference type="Gene3D" id="2.40.128.110">
    <property type="entry name" value="Lipid/polyisoprenoid-binding, YceI-like"/>
    <property type="match status" value="1"/>
</dbReference>
<organism evidence="2 3">
    <name type="scientific">Pedobacter cryoconitis</name>
    <dbReference type="NCBI Taxonomy" id="188932"/>
    <lineage>
        <taxon>Bacteria</taxon>
        <taxon>Pseudomonadati</taxon>
        <taxon>Bacteroidota</taxon>
        <taxon>Sphingobacteriia</taxon>
        <taxon>Sphingobacteriales</taxon>
        <taxon>Sphingobacteriaceae</taxon>
        <taxon>Pedobacter</taxon>
    </lineage>
</organism>
<dbReference type="InterPro" id="IPR036761">
    <property type="entry name" value="TTHA0802/YceI-like_sf"/>
</dbReference>
<dbReference type="SUPFAM" id="SSF101874">
    <property type="entry name" value="YceI-like"/>
    <property type="match status" value="1"/>
</dbReference>
<comment type="caution">
    <text evidence="2">The sequence shown here is derived from an EMBL/GenBank/DDBJ whole genome shotgun (WGS) entry which is preliminary data.</text>
</comment>
<dbReference type="PANTHER" id="PTHR34406">
    <property type="entry name" value="PROTEIN YCEI"/>
    <property type="match status" value="1"/>
</dbReference>
<dbReference type="SMART" id="SM00867">
    <property type="entry name" value="YceI"/>
    <property type="match status" value="1"/>
</dbReference>
<dbReference type="AlphaFoldDB" id="A0A7X0J1F5"/>
<evidence type="ECO:0000313" key="2">
    <source>
        <dbReference type="EMBL" id="MBB6499330.1"/>
    </source>
</evidence>
<dbReference type="Pfam" id="PF04264">
    <property type="entry name" value="YceI"/>
    <property type="match status" value="1"/>
</dbReference>
<dbReference type="Proteomes" id="UP000521017">
    <property type="component" value="Unassembled WGS sequence"/>
</dbReference>
<proteinExistence type="predicted"/>
<feature type="domain" description="Lipid/polyisoprenoid-binding YceI-like" evidence="1">
    <location>
        <begin position="26"/>
        <end position="191"/>
    </location>
</feature>
<dbReference type="EMBL" id="JACHCC010000003">
    <property type="protein sequence ID" value="MBB6499330.1"/>
    <property type="molecule type" value="Genomic_DNA"/>
</dbReference>
<gene>
    <name evidence="2" type="ORF">HDF25_001471</name>
</gene>
<reference evidence="2 3" key="1">
    <citation type="submission" date="2020-08" db="EMBL/GenBank/DDBJ databases">
        <title>Genomic Encyclopedia of Type Strains, Phase IV (KMG-V): Genome sequencing to study the core and pangenomes of soil and plant-associated prokaryotes.</title>
        <authorList>
            <person name="Whitman W."/>
        </authorList>
    </citation>
    <scope>NUCLEOTIDE SEQUENCE [LARGE SCALE GENOMIC DNA]</scope>
    <source>
        <strain evidence="2 3">M2T3</strain>
    </source>
</reference>
<sequence length="193" mass="21190">MKKMILIVSVVVSVFLFSFKMMEPVIWTVDKAHARLTFTVTHMMVSDVEGSFRIFNAKVITLKDDFSDAQVDFSADASSVNTDNDQRDEHVKSAEFLEVTKYPVITFKSTSFKKVNGNAYKVTGNLTIHGVTKPVILTAVARTGINPMSKKPIAGFKITGTIKRSDYGVGTKFPVAVLSDEIAIAANAEFGKN</sequence>
<evidence type="ECO:0000313" key="3">
    <source>
        <dbReference type="Proteomes" id="UP000521017"/>
    </source>
</evidence>
<protein>
    <submittedName>
        <fullName evidence="2">Polyisoprenoid-binding protein YceI</fullName>
    </submittedName>
</protein>
<evidence type="ECO:0000259" key="1">
    <source>
        <dbReference type="SMART" id="SM00867"/>
    </source>
</evidence>
<name>A0A7X0J1F5_9SPHI</name>
<accession>A0A7X0J1F5</accession>
<dbReference type="InterPro" id="IPR007372">
    <property type="entry name" value="Lipid/polyisoprenoid-bd_YceI"/>
</dbReference>
<dbReference type="RefSeq" id="WP_184624059.1">
    <property type="nucleotide sequence ID" value="NZ_JACHCC010000003.1"/>
</dbReference>